<accession>A0A2U3LYI1</accession>
<dbReference type="EMBL" id="OMOF01000969">
    <property type="protein sequence ID" value="SPF56991.1"/>
    <property type="molecule type" value="Genomic_DNA"/>
</dbReference>
<reference evidence="2" key="1">
    <citation type="submission" date="2018-02" db="EMBL/GenBank/DDBJ databases">
        <authorList>
            <person name="Hausmann B."/>
        </authorList>
    </citation>
    <scope>NUCLEOTIDE SEQUENCE [LARGE SCALE GENOMIC DNA]</scope>
    <source>
        <strain evidence="2">Peat soil MAG SbF1</strain>
    </source>
</reference>
<gene>
    <name evidence="1" type="ORF">SBF1_9710001</name>
</gene>
<dbReference type="AlphaFoldDB" id="A0A2U3LYI1"/>
<sequence length="54" mass="6034">MRYADAFSKYDAIVLVLMIGECPTDKGNDANNINSQSDVKYSLPQVKLSIFHVI</sequence>
<dbReference type="Proteomes" id="UP000238916">
    <property type="component" value="Unassembled WGS sequence"/>
</dbReference>
<organism evidence="1 2">
    <name type="scientific">Candidatus Desulfosporosinus infrequens</name>
    <dbReference type="NCBI Taxonomy" id="2043169"/>
    <lineage>
        <taxon>Bacteria</taxon>
        <taxon>Bacillati</taxon>
        <taxon>Bacillota</taxon>
        <taxon>Clostridia</taxon>
        <taxon>Eubacteriales</taxon>
        <taxon>Desulfitobacteriaceae</taxon>
        <taxon>Desulfosporosinus</taxon>
    </lineage>
</organism>
<evidence type="ECO:0000313" key="2">
    <source>
        <dbReference type="Proteomes" id="UP000238916"/>
    </source>
</evidence>
<proteinExistence type="predicted"/>
<evidence type="ECO:0000313" key="1">
    <source>
        <dbReference type="EMBL" id="SPF56991.1"/>
    </source>
</evidence>
<protein>
    <submittedName>
        <fullName evidence="1">Uncharacterized protein</fullName>
    </submittedName>
</protein>
<name>A0A2U3LYI1_9FIRM</name>